<protein>
    <submittedName>
        <fullName evidence="1">Uncharacterized protein</fullName>
    </submittedName>
</protein>
<proteinExistence type="predicted"/>
<gene>
    <name evidence="1" type="ORF">IEQ34_020654</name>
</gene>
<evidence type="ECO:0000313" key="1">
    <source>
        <dbReference type="EMBL" id="KAH0449962.1"/>
    </source>
</evidence>
<dbReference type="Proteomes" id="UP000775213">
    <property type="component" value="Unassembled WGS sequence"/>
</dbReference>
<dbReference type="AlphaFoldDB" id="A0AAV7G2N6"/>
<comment type="caution">
    <text evidence="1">The sequence shown here is derived from an EMBL/GenBank/DDBJ whole genome shotgun (WGS) entry which is preliminary data.</text>
</comment>
<evidence type="ECO:0000313" key="2">
    <source>
        <dbReference type="Proteomes" id="UP000775213"/>
    </source>
</evidence>
<organism evidence="1 2">
    <name type="scientific">Dendrobium chrysotoxum</name>
    <name type="common">Orchid</name>
    <dbReference type="NCBI Taxonomy" id="161865"/>
    <lineage>
        <taxon>Eukaryota</taxon>
        <taxon>Viridiplantae</taxon>
        <taxon>Streptophyta</taxon>
        <taxon>Embryophyta</taxon>
        <taxon>Tracheophyta</taxon>
        <taxon>Spermatophyta</taxon>
        <taxon>Magnoliopsida</taxon>
        <taxon>Liliopsida</taxon>
        <taxon>Asparagales</taxon>
        <taxon>Orchidaceae</taxon>
        <taxon>Epidendroideae</taxon>
        <taxon>Malaxideae</taxon>
        <taxon>Dendrobiinae</taxon>
        <taxon>Dendrobium</taxon>
    </lineage>
</organism>
<dbReference type="EMBL" id="JAGFBR010000018">
    <property type="protein sequence ID" value="KAH0449962.1"/>
    <property type="molecule type" value="Genomic_DNA"/>
</dbReference>
<accession>A0AAV7G2N6</accession>
<reference evidence="1 2" key="1">
    <citation type="journal article" date="2021" name="Hortic Res">
        <title>Chromosome-scale assembly of the Dendrobium chrysotoxum genome enhances the understanding of orchid evolution.</title>
        <authorList>
            <person name="Zhang Y."/>
            <person name="Zhang G.Q."/>
            <person name="Zhang D."/>
            <person name="Liu X.D."/>
            <person name="Xu X.Y."/>
            <person name="Sun W.H."/>
            <person name="Yu X."/>
            <person name="Zhu X."/>
            <person name="Wang Z.W."/>
            <person name="Zhao X."/>
            <person name="Zhong W.Y."/>
            <person name="Chen H."/>
            <person name="Yin W.L."/>
            <person name="Huang T."/>
            <person name="Niu S.C."/>
            <person name="Liu Z.J."/>
        </authorList>
    </citation>
    <scope>NUCLEOTIDE SEQUENCE [LARGE SCALE GENOMIC DNA]</scope>
    <source>
        <strain evidence="1">Lindl</strain>
    </source>
</reference>
<name>A0AAV7G2N6_DENCH</name>
<sequence length="73" mass="8168">MDMENPEGLHEKVVGGSKGRGEYCAWGLEMKNGGLKSKIDDCQLEESFSIGVLDQWHITIQLTNDLDYSCIFS</sequence>
<keyword evidence="2" id="KW-1185">Reference proteome</keyword>